<feature type="domain" description="TROVE" evidence="1">
    <location>
        <begin position="16"/>
        <end position="305"/>
    </location>
</feature>
<dbReference type="PROSITE" id="PS50988">
    <property type="entry name" value="TROVE"/>
    <property type="match status" value="1"/>
</dbReference>
<accession>A0ABV2LR37</accession>
<comment type="caution">
    <text evidence="2">The sequence shown here is derived from an EMBL/GenBank/DDBJ whole genome shotgun (WGS) entry which is preliminary data.</text>
</comment>
<name>A0ABV2LR37_9FLAO</name>
<dbReference type="Gene3D" id="3.40.50.410">
    <property type="entry name" value="von Willebrand factor, type A domain"/>
    <property type="match status" value="1"/>
</dbReference>
<gene>
    <name evidence="2" type="ORF">ABID46_000614</name>
</gene>
<evidence type="ECO:0000313" key="3">
    <source>
        <dbReference type="Proteomes" id="UP001549146"/>
    </source>
</evidence>
<reference evidence="2 3" key="1">
    <citation type="submission" date="2024-06" db="EMBL/GenBank/DDBJ databases">
        <title>Genomic Encyclopedia of Type Strains, Phase IV (KMG-IV): sequencing the most valuable type-strain genomes for metagenomic binning, comparative biology and taxonomic classification.</title>
        <authorList>
            <person name="Goeker M."/>
        </authorList>
    </citation>
    <scope>NUCLEOTIDE SEQUENCE [LARGE SCALE GENOMIC DNA]</scope>
    <source>
        <strain evidence="2 3">DSM 29388</strain>
    </source>
</reference>
<evidence type="ECO:0000313" key="2">
    <source>
        <dbReference type="EMBL" id="MET3731055.1"/>
    </source>
</evidence>
<dbReference type="InterPro" id="IPR036465">
    <property type="entry name" value="vWFA_dom_sf"/>
</dbReference>
<dbReference type="Pfam" id="PF05731">
    <property type="entry name" value="TROVE"/>
    <property type="match status" value="1"/>
</dbReference>
<keyword evidence="3" id="KW-1185">Reference proteome</keyword>
<dbReference type="InterPro" id="IPR037214">
    <property type="entry name" value="TROVE_dom_sf"/>
</dbReference>
<dbReference type="InterPro" id="IPR008858">
    <property type="entry name" value="TROVE_dom"/>
</dbReference>
<evidence type="ECO:0000259" key="1">
    <source>
        <dbReference type="PROSITE" id="PS50988"/>
    </source>
</evidence>
<dbReference type="SUPFAM" id="SSF140864">
    <property type="entry name" value="TROVE domain-like"/>
    <property type="match status" value="1"/>
</dbReference>
<dbReference type="Proteomes" id="UP001549146">
    <property type="component" value="Unassembled WGS sequence"/>
</dbReference>
<dbReference type="RefSeq" id="WP_354506949.1">
    <property type="nucleotide sequence ID" value="NZ_JBEPMO010000002.1"/>
</dbReference>
<dbReference type="EMBL" id="JBEPMO010000002">
    <property type="protein sequence ID" value="MET3731055.1"/>
    <property type="molecule type" value="Genomic_DNA"/>
</dbReference>
<protein>
    <recommendedName>
        <fullName evidence="1">TROVE domain-containing protein</fullName>
    </recommendedName>
</protein>
<proteinExistence type="predicted"/>
<organism evidence="2 3">
    <name type="scientific">Moheibacter stercoris</name>
    <dbReference type="NCBI Taxonomy" id="1628251"/>
    <lineage>
        <taxon>Bacteria</taxon>
        <taxon>Pseudomonadati</taxon>
        <taxon>Bacteroidota</taxon>
        <taxon>Flavobacteriia</taxon>
        <taxon>Flavobacteriales</taxon>
        <taxon>Weeksellaceae</taxon>
        <taxon>Moheibacter</taxon>
    </lineage>
</organism>
<sequence>MSKFNVRKTLFGSGIIAGKETKAAGKYSNFELLRRVTLTNLLFESNYYQSADEIMTQMESLAHKVSGSQLVELALECRFEQKLRHTPLWLLILANEIHGAPVKDALAKVANRPDMTMDVLQMLKVRNGSFKMSKSIKKGLAKAFNNYDAYQIAKYKKNNLEVSLVDVVNLVHPKPTEANEQALKDLVRNELQPANTWEVALSAGADKKETFERMIAEKSLGSLAILRNLRNMIEAEIPRMTIKDAISQVNSPWLTPLNFLAAQRNAPEFTADIDEAMKRTFAQEKIKGTTILVIDVSGSMGALTSQNSKFSRMDLAFAMAATGSYIFEDMILVFTAGSDQRRKGEHMVWTNSSGLGIFQDASSIVAKLGGGGIFTYQLCEWLKEKCYSQVADRLVVISDSQDIDAYYGDAKTPDTTPYNTSYIIDISSHTHGIKTNNWTAEINGWSDKVFHYIKELEKPRANPFTLN</sequence>